<dbReference type="Proteomes" id="UP001320702">
    <property type="component" value="Unassembled WGS sequence"/>
</dbReference>
<dbReference type="Gene3D" id="3.90.70.10">
    <property type="entry name" value="Cysteine proteinases"/>
    <property type="match status" value="1"/>
</dbReference>
<sequence>MNDGALIGSTGQPAGHGAGGRTAGWHSGLSRDPSDLRDQIYTPTLRLLSPEADPGGFAAAACPADGCPSYPIRNQGDAGTCVGQALANLIDIHRRRANVANADPVSPQMLYLMARRIEGRETSADTGVQSLRSAVKGFYHFGCCPDRMWPDPVAQAAAGDLPSEIERYKAARGVTLGAYYRVRPILNDYHNALVEADGILVSAEIHDGWRDGAVSGFAAASADRRGRIPVSSRGLGAHAFVILGYTSEGFLVLNSWGADWGGFRDRPGIALWKYEDWARNVMDAWVLRLGVPAPEAFQYSVGDQGISFGGADIRAGSTACHQLLGHFAHLDDGVHVERGSYATSRDYVAQTTDRLRKRSKRDRKPVLLSVSGSLMGMKDAFDFEARRRQCVEDICGMYPYAVLWCNDLIESATPVLTHLFSTAVQRVGPHSDRLNAEIEKVTAGIGRAFWREIERAARTAGRHVTKGTDGAAAEIFDRFAAARTPLHLVIEGAGALLIAEYLESLNSDTGNAAENRRRKKLAERFHAAVASIDLIAPVMEAPRFQSAFGPLIRGLSVRKPGRATLWVPTRPFEERLSIDHYAGSMLDLVLYSFQGRSRDARLVGMSRQRSGIAQLCGPGGALQGLRIGPIRPRVPGRRRYEYHEVSINLACHTMILRHLARIGEAGAQQ</sequence>
<evidence type="ECO:0000313" key="2">
    <source>
        <dbReference type="EMBL" id="MCT4333475.1"/>
    </source>
</evidence>
<reference evidence="2 3" key="1">
    <citation type="submission" date="2022-04" db="EMBL/GenBank/DDBJ databases">
        <title>Paracoccus sp. YLB-12 draft genome sequence.</title>
        <authorList>
            <person name="Yu L."/>
        </authorList>
    </citation>
    <scope>NUCLEOTIDE SEQUENCE [LARGE SCALE GENOMIC DNA]</scope>
    <source>
        <strain evidence="2 3">YLB-12</strain>
    </source>
</reference>
<keyword evidence="3" id="KW-1185">Reference proteome</keyword>
<feature type="region of interest" description="Disordered" evidence="1">
    <location>
        <begin position="1"/>
        <end position="36"/>
    </location>
</feature>
<proteinExistence type="predicted"/>
<protein>
    <submittedName>
        <fullName evidence="2">C1 family peptidase</fullName>
    </submittedName>
</protein>
<gene>
    <name evidence="2" type="ORF">MU516_11435</name>
</gene>
<dbReference type="RefSeq" id="WP_260277342.1">
    <property type="nucleotide sequence ID" value="NZ_JANAVZ010000006.1"/>
</dbReference>
<dbReference type="InterPro" id="IPR038765">
    <property type="entry name" value="Papain-like_cys_pep_sf"/>
</dbReference>
<dbReference type="SUPFAM" id="SSF54001">
    <property type="entry name" value="Cysteine proteinases"/>
    <property type="match status" value="1"/>
</dbReference>
<evidence type="ECO:0000256" key="1">
    <source>
        <dbReference type="SAM" id="MobiDB-lite"/>
    </source>
</evidence>
<organism evidence="2 3">
    <name type="scientific">Paracoccus maritimus</name>
    <dbReference type="NCBI Taxonomy" id="2933292"/>
    <lineage>
        <taxon>Bacteria</taxon>
        <taxon>Pseudomonadati</taxon>
        <taxon>Pseudomonadota</taxon>
        <taxon>Alphaproteobacteria</taxon>
        <taxon>Rhodobacterales</taxon>
        <taxon>Paracoccaceae</taxon>
        <taxon>Paracoccus</taxon>
    </lineage>
</organism>
<name>A0ABT2KAB4_9RHOB</name>
<evidence type="ECO:0000313" key="3">
    <source>
        <dbReference type="Proteomes" id="UP001320702"/>
    </source>
</evidence>
<comment type="caution">
    <text evidence="2">The sequence shown here is derived from an EMBL/GenBank/DDBJ whole genome shotgun (WGS) entry which is preliminary data.</text>
</comment>
<dbReference type="CDD" id="cd02619">
    <property type="entry name" value="Peptidase_C1"/>
    <property type="match status" value="1"/>
</dbReference>
<dbReference type="EMBL" id="JANAVZ010000006">
    <property type="protein sequence ID" value="MCT4333475.1"/>
    <property type="molecule type" value="Genomic_DNA"/>
</dbReference>
<accession>A0ABT2KAB4</accession>